<evidence type="ECO:0000313" key="8">
    <source>
        <dbReference type="Proteomes" id="UP000535937"/>
    </source>
</evidence>
<gene>
    <name evidence="7" type="ORF">FHS09_003298</name>
</gene>
<evidence type="ECO:0000256" key="1">
    <source>
        <dbReference type="ARBA" id="ARBA00004141"/>
    </source>
</evidence>
<dbReference type="AlphaFoldDB" id="A0A7W4WDW7"/>
<sequence length="270" mass="29154">MLLTSVIIILREVLEAALLLSILLAMSHLLHLRLRWFYIALAAGAAGSVAYGMQLAAISDAFDGVGQELLNAALQIAIYLLLLVIAPLLVVNYYTGERYRGILSAAMTVAVATAVLREGSEVFIYLSAFRYSPQPWSGVLTGALLGAGIGFSVGALFYYLLVGMPRRRALLVTCVLLTLAAGGMVLQATQLLIQADWLPAQVPLWNSSVLVAEGSLTGQMMYALVGYEATPTSFQVIIYSASVATMALLLLLTRYHQKKIRTVRDVSQAR</sequence>
<dbReference type="InterPro" id="IPR004923">
    <property type="entry name" value="FTR1/Fip1/EfeU"/>
</dbReference>
<evidence type="ECO:0000256" key="6">
    <source>
        <dbReference type="SAM" id="Phobius"/>
    </source>
</evidence>
<keyword evidence="8" id="KW-1185">Reference proteome</keyword>
<keyword evidence="3 6" id="KW-0812">Transmembrane</keyword>
<feature type="transmembrane region" description="Helical" evidence="6">
    <location>
        <begin position="234"/>
        <end position="252"/>
    </location>
</feature>
<feature type="transmembrane region" description="Helical" evidence="6">
    <location>
        <begin position="136"/>
        <end position="162"/>
    </location>
</feature>
<dbReference type="GO" id="GO:0015093">
    <property type="term" value="F:ferrous iron transmembrane transporter activity"/>
    <property type="evidence" value="ECO:0007669"/>
    <property type="project" value="TreeGrafter"/>
</dbReference>
<dbReference type="GO" id="GO:0033573">
    <property type="term" value="C:high-affinity iron permease complex"/>
    <property type="evidence" value="ECO:0007669"/>
    <property type="project" value="InterPro"/>
</dbReference>
<feature type="transmembrane region" description="Helical" evidence="6">
    <location>
        <begin position="36"/>
        <end position="57"/>
    </location>
</feature>
<organism evidence="7 8">
    <name type="scientific">Microbulbifer rhizosphaerae</name>
    <dbReference type="NCBI Taxonomy" id="1562603"/>
    <lineage>
        <taxon>Bacteria</taxon>
        <taxon>Pseudomonadati</taxon>
        <taxon>Pseudomonadota</taxon>
        <taxon>Gammaproteobacteria</taxon>
        <taxon>Cellvibrionales</taxon>
        <taxon>Microbulbiferaceae</taxon>
        <taxon>Microbulbifer</taxon>
    </lineage>
</organism>
<reference evidence="7 8" key="1">
    <citation type="submission" date="2020-08" db="EMBL/GenBank/DDBJ databases">
        <title>Genomic Encyclopedia of Type Strains, Phase III (KMG-III): the genomes of soil and plant-associated and newly described type strains.</title>
        <authorList>
            <person name="Whitman W."/>
        </authorList>
    </citation>
    <scope>NUCLEOTIDE SEQUENCE [LARGE SCALE GENOMIC DNA]</scope>
    <source>
        <strain evidence="7 8">CECT 8799</strain>
    </source>
</reference>
<feature type="transmembrane region" description="Helical" evidence="6">
    <location>
        <begin position="6"/>
        <end position="24"/>
    </location>
</feature>
<protein>
    <submittedName>
        <fullName evidence="7">High-affinity iron transporter</fullName>
    </submittedName>
</protein>
<proteinExistence type="inferred from homology"/>
<comment type="caution">
    <text evidence="7">The sequence shown here is derived from an EMBL/GenBank/DDBJ whole genome shotgun (WGS) entry which is preliminary data.</text>
</comment>
<keyword evidence="5 6" id="KW-0472">Membrane</keyword>
<dbReference type="RefSeq" id="WP_183461760.1">
    <property type="nucleotide sequence ID" value="NZ_JACHWZ010000016.1"/>
</dbReference>
<comment type="similarity">
    <text evidence="2">Belongs to the oxidase-dependent Fe transporter (OFeT) (TC 9.A.10.1) family.</text>
</comment>
<dbReference type="PANTHER" id="PTHR31632:SF2">
    <property type="entry name" value="PLASMA MEMBRANE IRON PERMEASE"/>
    <property type="match status" value="1"/>
</dbReference>
<comment type="subcellular location">
    <subcellularLocation>
        <location evidence="1">Membrane</location>
        <topology evidence="1">Multi-pass membrane protein</topology>
    </subcellularLocation>
</comment>
<keyword evidence="4 6" id="KW-1133">Transmembrane helix</keyword>
<feature type="transmembrane region" description="Helical" evidence="6">
    <location>
        <begin position="169"/>
        <end position="193"/>
    </location>
</feature>
<feature type="transmembrane region" description="Helical" evidence="6">
    <location>
        <begin position="98"/>
        <end position="116"/>
    </location>
</feature>
<evidence type="ECO:0000256" key="2">
    <source>
        <dbReference type="ARBA" id="ARBA00008333"/>
    </source>
</evidence>
<evidence type="ECO:0000256" key="4">
    <source>
        <dbReference type="ARBA" id="ARBA00022989"/>
    </source>
</evidence>
<evidence type="ECO:0000256" key="3">
    <source>
        <dbReference type="ARBA" id="ARBA00022692"/>
    </source>
</evidence>
<dbReference type="Pfam" id="PF03239">
    <property type="entry name" value="FTR1"/>
    <property type="match status" value="1"/>
</dbReference>
<dbReference type="Proteomes" id="UP000535937">
    <property type="component" value="Unassembled WGS sequence"/>
</dbReference>
<feature type="transmembrane region" description="Helical" evidence="6">
    <location>
        <begin position="69"/>
        <end position="91"/>
    </location>
</feature>
<evidence type="ECO:0000256" key="5">
    <source>
        <dbReference type="ARBA" id="ARBA00023136"/>
    </source>
</evidence>
<dbReference type="PANTHER" id="PTHR31632">
    <property type="entry name" value="IRON TRANSPORTER FTH1"/>
    <property type="match status" value="1"/>
</dbReference>
<accession>A0A7W4WDW7</accession>
<name>A0A7W4WDW7_9GAMM</name>
<dbReference type="EMBL" id="JACHWZ010000016">
    <property type="protein sequence ID" value="MBB3062449.1"/>
    <property type="molecule type" value="Genomic_DNA"/>
</dbReference>
<evidence type="ECO:0000313" key="7">
    <source>
        <dbReference type="EMBL" id="MBB3062449.1"/>
    </source>
</evidence>